<dbReference type="EMBL" id="GBRH01261795">
    <property type="protein sequence ID" value="JAD36100.1"/>
    <property type="molecule type" value="Transcribed_RNA"/>
</dbReference>
<name>A0A0A8ZHC8_ARUDO</name>
<reference evidence="1" key="1">
    <citation type="submission" date="2014-09" db="EMBL/GenBank/DDBJ databases">
        <authorList>
            <person name="Magalhaes I.L.F."/>
            <person name="Oliveira U."/>
            <person name="Santos F.R."/>
            <person name="Vidigal T.H.D.A."/>
            <person name="Brescovit A.D."/>
            <person name="Santos A.J."/>
        </authorList>
    </citation>
    <scope>NUCLEOTIDE SEQUENCE</scope>
    <source>
        <tissue evidence="1">Shoot tissue taken approximately 20 cm above the soil surface</tissue>
    </source>
</reference>
<protein>
    <submittedName>
        <fullName evidence="1">Uncharacterized protein</fullName>
    </submittedName>
</protein>
<reference evidence="1" key="2">
    <citation type="journal article" date="2015" name="Data Brief">
        <title>Shoot transcriptome of the giant reed, Arundo donax.</title>
        <authorList>
            <person name="Barrero R.A."/>
            <person name="Guerrero F.D."/>
            <person name="Moolhuijzen P."/>
            <person name="Goolsby J.A."/>
            <person name="Tidwell J."/>
            <person name="Bellgard S.E."/>
            <person name="Bellgard M.I."/>
        </authorList>
    </citation>
    <scope>NUCLEOTIDE SEQUENCE</scope>
    <source>
        <tissue evidence="1">Shoot tissue taken approximately 20 cm above the soil surface</tissue>
    </source>
</reference>
<organism evidence="1">
    <name type="scientific">Arundo donax</name>
    <name type="common">Giant reed</name>
    <name type="synonym">Donax arundinaceus</name>
    <dbReference type="NCBI Taxonomy" id="35708"/>
    <lineage>
        <taxon>Eukaryota</taxon>
        <taxon>Viridiplantae</taxon>
        <taxon>Streptophyta</taxon>
        <taxon>Embryophyta</taxon>
        <taxon>Tracheophyta</taxon>
        <taxon>Spermatophyta</taxon>
        <taxon>Magnoliopsida</taxon>
        <taxon>Liliopsida</taxon>
        <taxon>Poales</taxon>
        <taxon>Poaceae</taxon>
        <taxon>PACMAD clade</taxon>
        <taxon>Arundinoideae</taxon>
        <taxon>Arundineae</taxon>
        <taxon>Arundo</taxon>
    </lineage>
</organism>
<evidence type="ECO:0000313" key="1">
    <source>
        <dbReference type="EMBL" id="JAD36100.1"/>
    </source>
</evidence>
<accession>A0A0A8ZHC8</accession>
<proteinExistence type="predicted"/>
<sequence length="49" mass="5831">MTRKYDETMNLSCISCSYHQIMHGMHGHEIKMQNQELVLYDCQHMCDVP</sequence>
<dbReference type="AlphaFoldDB" id="A0A0A8ZHC8"/>